<reference evidence="1" key="1">
    <citation type="submission" date="2020-12" db="EMBL/GenBank/DDBJ databases">
        <title>Antrihabitans popcorni sp. nov. and Antrihabitans auranticaus sp. nov., isolated from a larva cave.</title>
        <authorList>
            <person name="Lee S.D."/>
            <person name="Kim I.S."/>
        </authorList>
    </citation>
    <scope>NUCLEOTIDE SEQUENCE</scope>
    <source>
        <strain evidence="1">YC3-6</strain>
    </source>
</reference>
<evidence type="ECO:0000313" key="2">
    <source>
        <dbReference type="Proteomes" id="UP000655868"/>
    </source>
</evidence>
<gene>
    <name evidence="1" type="ORF">JGU71_29055</name>
</gene>
<dbReference type="Proteomes" id="UP000655868">
    <property type="component" value="Unassembled WGS sequence"/>
</dbReference>
<dbReference type="AlphaFoldDB" id="A0A934NX92"/>
<dbReference type="RefSeq" id="WP_199708635.1">
    <property type="nucleotide sequence ID" value="NZ_JAEMNV010000018.1"/>
</dbReference>
<protein>
    <submittedName>
        <fullName evidence="1">Integrase</fullName>
    </submittedName>
</protein>
<comment type="caution">
    <text evidence="1">The sequence shown here is derived from an EMBL/GenBank/DDBJ whole genome shotgun (WGS) entry which is preliminary data.</text>
</comment>
<proteinExistence type="predicted"/>
<sequence length="66" mass="7528">MFLTTPEFLPQHRSQRQQTLELITAAEARGQKRLVEMNRQVLGNRDIIIDSLDTPTAEPEATEHAI</sequence>
<accession>A0A934NX92</accession>
<name>A0A934NX92_9NOCA</name>
<evidence type="ECO:0000313" key="1">
    <source>
        <dbReference type="EMBL" id="MBJ8342942.1"/>
    </source>
</evidence>
<organism evidence="1 2">
    <name type="scientific">Antrihabitans stalagmiti</name>
    <dbReference type="NCBI Taxonomy" id="2799499"/>
    <lineage>
        <taxon>Bacteria</taxon>
        <taxon>Bacillati</taxon>
        <taxon>Actinomycetota</taxon>
        <taxon>Actinomycetes</taxon>
        <taxon>Mycobacteriales</taxon>
        <taxon>Nocardiaceae</taxon>
        <taxon>Antrihabitans</taxon>
    </lineage>
</organism>
<dbReference type="EMBL" id="JAEMNV010000018">
    <property type="protein sequence ID" value="MBJ8342942.1"/>
    <property type="molecule type" value="Genomic_DNA"/>
</dbReference>
<keyword evidence="2" id="KW-1185">Reference proteome</keyword>